<protein>
    <recommendedName>
        <fullName evidence="8">Enoyl-[acyl-carrier-protein] reductase [NADH]</fullName>
        <ecNumber evidence="8">1.3.1.9</ecNumber>
    </recommendedName>
</protein>
<dbReference type="Gene3D" id="1.10.8.400">
    <property type="entry name" value="Enoyl acyl carrier protein reductase"/>
    <property type="match status" value="1"/>
</dbReference>
<comment type="pathway">
    <text evidence="1">Lipid metabolism; fatty acid biosynthesis.</text>
</comment>
<keyword evidence="4" id="KW-0276">Fatty acid metabolism</keyword>
<dbReference type="InterPro" id="IPR014358">
    <property type="entry name" value="Enoyl-ACP_Rdtase_NADH"/>
</dbReference>
<evidence type="ECO:0000256" key="6">
    <source>
        <dbReference type="ARBA" id="ARBA00023098"/>
    </source>
</evidence>
<evidence type="ECO:0000256" key="7">
    <source>
        <dbReference type="ARBA" id="ARBA00023160"/>
    </source>
</evidence>
<evidence type="ECO:0000256" key="2">
    <source>
        <dbReference type="ARBA" id="ARBA00009233"/>
    </source>
</evidence>
<dbReference type="PANTHER" id="PTHR43159:SF2">
    <property type="entry name" value="ENOYL-[ACYL-CARRIER-PROTEIN] REDUCTASE [NADH], CHLOROPLASTIC"/>
    <property type="match status" value="1"/>
</dbReference>
<organism evidence="9 10">
    <name type="scientific">Dechloromonas hankyongensis</name>
    <dbReference type="NCBI Taxonomy" id="2908002"/>
    <lineage>
        <taxon>Bacteria</taxon>
        <taxon>Pseudomonadati</taxon>
        <taxon>Pseudomonadota</taxon>
        <taxon>Betaproteobacteria</taxon>
        <taxon>Rhodocyclales</taxon>
        <taxon>Azonexaceae</taxon>
        <taxon>Dechloromonas</taxon>
    </lineage>
</organism>
<keyword evidence="8" id="KW-0520">NAD</keyword>
<name>A0ABS9K5P3_9RHOO</name>
<dbReference type="CDD" id="cd05372">
    <property type="entry name" value="ENR_SDR"/>
    <property type="match status" value="1"/>
</dbReference>
<dbReference type="RefSeq" id="WP_275711723.1">
    <property type="nucleotide sequence ID" value="NZ_JAKLTN010000002.1"/>
</dbReference>
<evidence type="ECO:0000256" key="5">
    <source>
        <dbReference type="ARBA" id="ARBA00023002"/>
    </source>
</evidence>
<dbReference type="Proteomes" id="UP001165384">
    <property type="component" value="Unassembled WGS sequence"/>
</dbReference>
<keyword evidence="5 8" id="KW-0560">Oxidoreductase</keyword>
<proteinExistence type="inferred from homology"/>
<keyword evidence="7 8" id="KW-0275">Fatty acid biosynthesis</keyword>
<dbReference type="EMBL" id="JAKLTN010000002">
    <property type="protein sequence ID" value="MCG2578394.1"/>
    <property type="molecule type" value="Genomic_DNA"/>
</dbReference>
<evidence type="ECO:0000313" key="9">
    <source>
        <dbReference type="EMBL" id="MCG2578394.1"/>
    </source>
</evidence>
<dbReference type="PANTHER" id="PTHR43159">
    <property type="entry name" value="ENOYL-[ACYL-CARRIER-PROTEIN] REDUCTASE"/>
    <property type="match status" value="1"/>
</dbReference>
<evidence type="ECO:0000256" key="1">
    <source>
        <dbReference type="ARBA" id="ARBA00005194"/>
    </source>
</evidence>
<dbReference type="EC" id="1.3.1.9" evidence="8"/>
<dbReference type="NCBIfam" id="NF005717">
    <property type="entry name" value="PRK07533.1"/>
    <property type="match status" value="1"/>
</dbReference>
<dbReference type="Pfam" id="PF13561">
    <property type="entry name" value="adh_short_C2"/>
    <property type="match status" value="1"/>
</dbReference>
<comment type="similarity">
    <text evidence="2 8">Belongs to the short-chain dehydrogenases/reductases (SDR) family. FabI subfamily.</text>
</comment>
<dbReference type="PIRSF" id="PIRSF000094">
    <property type="entry name" value="Enoyl-ACP_rdct"/>
    <property type="match status" value="1"/>
</dbReference>
<dbReference type="InterPro" id="IPR036291">
    <property type="entry name" value="NAD(P)-bd_dom_sf"/>
</dbReference>
<reference evidence="9" key="1">
    <citation type="submission" date="2022-01" db="EMBL/GenBank/DDBJ databases">
        <authorList>
            <person name="Jo J.-H."/>
            <person name="Im W.-T."/>
        </authorList>
    </citation>
    <scope>NUCLEOTIDE SEQUENCE</scope>
    <source>
        <strain evidence="9">XY25</strain>
    </source>
</reference>
<dbReference type="Gene3D" id="3.40.50.720">
    <property type="entry name" value="NAD(P)-binding Rossmann-like Domain"/>
    <property type="match status" value="1"/>
</dbReference>
<evidence type="ECO:0000256" key="4">
    <source>
        <dbReference type="ARBA" id="ARBA00022832"/>
    </source>
</evidence>
<dbReference type="SUPFAM" id="SSF51735">
    <property type="entry name" value="NAD(P)-binding Rossmann-fold domains"/>
    <property type="match status" value="1"/>
</dbReference>
<dbReference type="InterPro" id="IPR002347">
    <property type="entry name" value="SDR_fam"/>
</dbReference>
<dbReference type="PRINTS" id="PR00081">
    <property type="entry name" value="GDHRDH"/>
</dbReference>
<keyword evidence="3 8" id="KW-0444">Lipid biosynthesis</keyword>
<gene>
    <name evidence="9" type="primary">fabI</name>
    <name evidence="9" type="ORF">LZ012_15475</name>
</gene>
<comment type="caution">
    <text evidence="9">The sequence shown here is derived from an EMBL/GenBank/DDBJ whole genome shotgun (WGS) entry which is preliminary data.</text>
</comment>
<evidence type="ECO:0000256" key="8">
    <source>
        <dbReference type="PIRNR" id="PIRNR000094"/>
    </source>
</evidence>
<keyword evidence="10" id="KW-1185">Reference proteome</keyword>
<evidence type="ECO:0000313" key="10">
    <source>
        <dbReference type="Proteomes" id="UP001165384"/>
    </source>
</evidence>
<comment type="catalytic activity">
    <reaction evidence="8">
        <text>a 2,3-saturated acyl-[ACP] + NAD(+) = a (2E)-enoyl-[ACP] + NADH + H(+)</text>
        <dbReference type="Rhea" id="RHEA:10240"/>
        <dbReference type="Rhea" id="RHEA-COMP:9925"/>
        <dbReference type="Rhea" id="RHEA-COMP:9926"/>
        <dbReference type="ChEBI" id="CHEBI:15378"/>
        <dbReference type="ChEBI" id="CHEBI:57540"/>
        <dbReference type="ChEBI" id="CHEBI:57945"/>
        <dbReference type="ChEBI" id="CHEBI:78784"/>
        <dbReference type="ChEBI" id="CHEBI:78785"/>
        <dbReference type="EC" id="1.3.1.9"/>
    </reaction>
</comment>
<keyword evidence="6" id="KW-0443">Lipid metabolism</keyword>
<sequence length="269" mass="28006">MNTINETAVASASNAALPLAGKKGLITGIANDKSIAYAVAKAIVALGGEVALTYQNDKTARYTQPLAEALGAKLFVKLDVAEPGSLENVIAQCGETFGEIDFAIHSMAFCNADDLHGRVIDATEEGFDAAMNVSCHSFLRMAKALEPLMAHGGSLITMSYLGAERVVRNYGVMGIIKAALESAVRYMAYDLGPKGIRVFAVSPGPIMTRAASGIANFNTLLESDAEKAPLGRTVTIEEVGALTAFLCTPGSSGMTGQTIYVDAGAHIVA</sequence>
<evidence type="ECO:0000256" key="3">
    <source>
        <dbReference type="ARBA" id="ARBA00022516"/>
    </source>
</evidence>
<accession>A0ABS9K5P3</accession>